<evidence type="ECO:0008006" key="4">
    <source>
        <dbReference type="Google" id="ProtNLM"/>
    </source>
</evidence>
<keyword evidence="1" id="KW-0812">Transmembrane</keyword>
<evidence type="ECO:0000313" key="2">
    <source>
        <dbReference type="EMBL" id="WDH83101.1"/>
    </source>
</evidence>
<keyword evidence="1" id="KW-1133">Transmembrane helix</keyword>
<gene>
    <name evidence="2" type="ORF">PUW23_02320</name>
</gene>
<organism evidence="2 3">
    <name type="scientific">Paenibacillus urinalis</name>
    <dbReference type="NCBI Taxonomy" id="521520"/>
    <lineage>
        <taxon>Bacteria</taxon>
        <taxon>Bacillati</taxon>
        <taxon>Bacillota</taxon>
        <taxon>Bacilli</taxon>
        <taxon>Bacillales</taxon>
        <taxon>Paenibacillaceae</taxon>
        <taxon>Paenibacillus</taxon>
    </lineage>
</organism>
<dbReference type="EMBL" id="CP118101">
    <property type="protein sequence ID" value="WDH83101.1"/>
    <property type="molecule type" value="Genomic_DNA"/>
</dbReference>
<dbReference type="Proteomes" id="UP001220962">
    <property type="component" value="Chromosome"/>
</dbReference>
<feature type="transmembrane region" description="Helical" evidence="1">
    <location>
        <begin position="131"/>
        <end position="154"/>
    </location>
</feature>
<accession>A0AAX3N161</accession>
<feature type="transmembrane region" description="Helical" evidence="1">
    <location>
        <begin position="51"/>
        <end position="70"/>
    </location>
</feature>
<reference evidence="2" key="1">
    <citation type="submission" date="2023-02" db="EMBL/GenBank/DDBJ databases">
        <title>Pathogen: clinical or host-associated sample.</title>
        <authorList>
            <person name="Hergert J."/>
            <person name="Casey R."/>
            <person name="Wagner J."/>
            <person name="Young E.L."/>
            <person name="Oakeson K.F."/>
        </authorList>
    </citation>
    <scope>NUCLEOTIDE SEQUENCE</scope>
    <source>
        <strain evidence="2">2022CK-00830</strain>
    </source>
</reference>
<dbReference type="AlphaFoldDB" id="A0AAX3N161"/>
<keyword evidence="1" id="KW-0472">Membrane</keyword>
<feature type="transmembrane region" description="Helical" evidence="1">
    <location>
        <begin position="21"/>
        <end position="45"/>
    </location>
</feature>
<feature type="transmembrane region" description="Helical" evidence="1">
    <location>
        <begin position="199"/>
        <end position="224"/>
    </location>
</feature>
<sequence>MSSRVWKQAWWMTKNDLWHDRFNWIWTFLFTVYTGLICGSLMHGAVENKGYTLLGDNMFLIFVPFLGFFFSRRSFRYLQEDSYTQMLAYMRRLPVPTVAILWNRIIQMLITFLINGLVFFSIIYLAGGKGLGLSGVLAFAVTWIAYGLFINALFIFWEFSTSGKRYFVLMMIMFVICIGGALVAAILDQNLIKITMQQSAAYGLLAPLMWGTLLVGAVSLAVSFKLTYKQLLKRDLS</sequence>
<feature type="transmembrane region" description="Helical" evidence="1">
    <location>
        <begin position="166"/>
        <end position="187"/>
    </location>
</feature>
<feature type="transmembrane region" description="Helical" evidence="1">
    <location>
        <begin position="101"/>
        <end position="125"/>
    </location>
</feature>
<name>A0AAX3N161_9BACL</name>
<evidence type="ECO:0000313" key="3">
    <source>
        <dbReference type="Proteomes" id="UP001220962"/>
    </source>
</evidence>
<protein>
    <recommendedName>
        <fullName evidence="4">ABC-2 transporter permease</fullName>
    </recommendedName>
</protein>
<proteinExistence type="predicted"/>
<evidence type="ECO:0000256" key="1">
    <source>
        <dbReference type="SAM" id="Phobius"/>
    </source>
</evidence>
<dbReference type="RefSeq" id="WP_274359325.1">
    <property type="nucleotide sequence ID" value="NZ_CP118101.1"/>
</dbReference>